<dbReference type="EMBL" id="LAZR01032965">
    <property type="protein sequence ID" value="KKL49414.1"/>
    <property type="molecule type" value="Genomic_DNA"/>
</dbReference>
<proteinExistence type="predicted"/>
<gene>
    <name evidence="1" type="ORF">LCGC14_2315720</name>
</gene>
<name>A0A0F9CJW0_9ZZZZ</name>
<protein>
    <recommendedName>
        <fullName evidence="2">PIG-L family deacetylase</fullName>
    </recommendedName>
</protein>
<comment type="caution">
    <text evidence="1">The sequence shown here is derived from an EMBL/GenBank/DDBJ whole genome shotgun (WGS) entry which is preliminary data.</text>
</comment>
<evidence type="ECO:0008006" key="2">
    <source>
        <dbReference type="Google" id="ProtNLM"/>
    </source>
</evidence>
<organism evidence="1">
    <name type="scientific">marine sediment metagenome</name>
    <dbReference type="NCBI Taxonomy" id="412755"/>
    <lineage>
        <taxon>unclassified sequences</taxon>
        <taxon>metagenomes</taxon>
        <taxon>ecological metagenomes</taxon>
    </lineage>
</organism>
<evidence type="ECO:0000313" key="1">
    <source>
        <dbReference type="EMBL" id="KKL49414.1"/>
    </source>
</evidence>
<reference evidence="1" key="1">
    <citation type="journal article" date="2015" name="Nature">
        <title>Complex archaea that bridge the gap between prokaryotes and eukaryotes.</title>
        <authorList>
            <person name="Spang A."/>
            <person name="Saw J.H."/>
            <person name="Jorgensen S.L."/>
            <person name="Zaremba-Niedzwiedzka K."/>
            <person name="Martijn J."/>
            <person name="Lind A.E."/>
            <person name="van Eijk R."/>
            <person name="Schleper C."/>
            <person name="Guy L."/>
            <person name="Ettema T.J."/>
        </authorList>
    </citation>
    <scope>NUCLEOTIDE SEQUENCE</scope>
</reference>
<dbReference type="SUPFAM" id="SSF102588">
    <property type="entry name" value="LmbE-like"/>
    <property type="match status" value="1"/>
</dbReference>
<dbReference type="Gene3D" id="3.40.50.10320">
    <property type="entry name" value="LmbE-like"/>
    <property type="match status" value="1"/>
</dbReference>
<dbReference type="InterPro" id="IPR024078">
    <property type="entry name" value="LmbE-like_dom_sf"/>
</dbReference>
<dbReference type="InterPro" id="IPR003737">
    <property type="entry name" value="GlcNAc_PI_deacetylase-related"/>
</dbReference>
<dbReference type="Pfam" id="PF02585">
    <property type="entry name" value="PIG-L"/>
    <property type="match status" value="1"/>
</dbReference>
<sequence length="82" mass="8994">MNIACVSAHPDDIEILCAGTMIKYIRKGHKVTFIIATNGEVGSPTLPNREIAEIRHGEAKTAARIVGADLIWLGFPDEFLFE</sequence>
<accession>A0A0F9CJW0</accession>
<dbReference type="AlphaFoldDB" id="A0A0F9CJW0"/>